<evidence type="ECO:0000313" key="2">
    <source>
        <dbReference type="Proteomes" id="UP001152484"/>
    </source>
</evidence>
<proteinExistence type="predicted"/>
<protein>
    <submittedName>
        <fullName evidence="1">Uncharacterized protein</fullName>
    </submittedName>
</protein>
<comment type="caution">
    <text evidence="1">The sequence shown here is derived from an EMBL/GenBank/DDBJ whole genome shotgun (WGS) entry which is preliminary data.</text>
</comment>
<accession>A0A9P1E129</accession>
<sequence>MVGRNKGAIFGYIKDRIYARINSWNNRFLSRARRAVLLKNVIQTMPNYAMNVFLLPKDLCESIEKLMNGFWWRGSKVDQKGMRWRSWENLCKPTKVGGLGFRRLREFNLIMLANQGWRLINGINS</sequence>
<organism evidence="1 2">
    <name type="scientific">Cuscuta europaea</name>
    <name type="common">European dodder</name>
    <dbReference type="NCBI Taxonomy" id="41803"/>
    <lineage>
        <taxon>Eukaryota</taxon>
        <taxon>Viridiplantae</taxon>
        <taxon>Streptophyta</taxon>
        <taxon>Embryophyta</taxon>
        <taxon>Tracheophyta</taxon>
        <taxon>Spermatophyta</taxon>
        <taxon>Magnoliopsida</taxon>
        <taxon>eudicotyledons</taxon>
        <taxon>Gunneridae</taxon>
        <taxon>Pentapetalae</taxon>
        <taxon>asterids</taxon>
        <taxon>lamiids</taxon>
        <taxon>Solanales</taxon>
        <taxon>Convolvulaceae</taxon>
        <taxon>Cuscuteae</taxon>
        <taxon>Cuscuta</taxon>
        <taxon>Cuscuta subgen. Cuscuta</taxon>
    </lineage>
</organism>
<dbReference type="Proteomes" id="UP001152484">
    <property type="component" value="Unassembled WGS sequence"/>
</dbReference>
<gene>
    <name evidence="1" type="ORF">CEURO_LOCUS4349</name>
</gene>
<keyword evidence="2" id="KW-1185">Reference proteome</keyword>
<dbReference type="AlphaFoldDB" id="A0A9P1E129"/>
<dbReference type="PANTHER" id="PTHR33116:SF86">
    <property type="entry name" value="REVERSE TRANSCRIPTASE DOMAIN-CONTAINING PROTEIN"/>
    <property type="match status" value="1"/>
</dbReference>
<name>A0A9P1E129_CUSEU</name>
<dbReference type="PANTHER" id="PTHR33116">
    <property type="entry name" value="REVERSE TRANSCRIPTASE ZINC-BINDING DOMAIN-CONTAINING PROTEIN-RELATED-RELATED"/>
    <property type="match status" value="1"/>
</dbReference>
<reference evidence="1" key="1">
    <citation type="submission" date="2022-07" db="EMBL/GenBank/DDBJ databases">
        <authorList>
            <person name="Macas J."/>
            <person name="Novak P."/>
            <person name="Neumann P."/>
        </authorList>
    </citation>
    <scope>NUCLEOTIDE SEQUENCE</scope>
</reference>
<dbReference type="EMBL" id="CAMAPE010000008">
    <property type="protein sequence ID" value="CAH9072437.1"/>
    <property type="molecule type" value="Genomic_DNA"/>
</dbReference>
<evidence type="ECO:0000313" key="1">
    <source>
        <dbReference type="EMBL" id="CAH9072437.1"/>
    </source>
</evidence>